<dbReference type="PROSITE" id="PS51063">
    <property type="entry name" value="HTH_CRP_2"/>
    <property type="match status" value="1"/>
</dbReference>
<comment type="caution">
    <text evidence="6">The sequence shown here is derived from an EMBL/GenBank/DDBJ whole genome shotgun (WGS) entry which is preliminary data.</text>
</comment>
<dbReference type="PROSITE" id="PS50042">
    <property type="entry name" value="CNMP_BINDING_3"/>
    <property type="match status" value="1"/>
</dbReference>
<proteinExistence type="predicted"/>
<feature type="domain" description="Cyclic nucleotide-binding" evidence="4">
    <location>
        <begin position="15"/>
        <end position="119"/>
    </location>
</feature>
<feature type="domain" description="HTH crp-type" evidence="5">
    <location>
        <begin position="151"/>
        <end position="216"/>
    </location>
</feature>
<dbReference type="CDD" id="cd00038">
    <property type="entry name" value="CAP_ED"/>
    <property type="match status" value="1"/>
</dbReference>
<dbReference type="Pfam" id="PF00027">
    <property type="entry name" value="cNMP_binding"/>
    <property type="match status" value="1"/>
</dbReference>
<protein>
    <submittedName>
        <fullName evidence="6">HTH-type transcriptional regulator ArcR</fullName>
    </submittedName>
</protein>
<dbReference type="SUPFAM" id="SSF46785">
    <property type="entry name" value="Winged helix' DNA-binding domain"/>
    <property type="match status" value="1"/>
</dbReference>
<dbReference type="OrthoDB" id="3176638at2"/>
<keyword evidence="2" id="KW-0238">DNA-binding</keyword>
<evidence type="ECO:0000259" key="4">
    <source>
        <dbReference type="PROSITE" id="PS50042"/>
    </source>
</evidence>
<dbReference type="GO" id="GO:0003700">
    <property type="term" value="F:DNA-binding transcription factor activity"/>
    <property type="evidence" value="ECO:0007669"/>
    <property type="project" value="TreeGrafter"/>
</dbReference>
<keyword evidence="3" id="KW-0804">Transcription</keyword>
<dbReference type="GO" id="GO:0003677">
    <property type="term" value="F:DNA binding"/>
    <property type="evidence" value="ECO:0007669"/>
    <property type="project" value="UniProtKB-KW"/>
</dbReference>
<dbReference type="SUPFAM" id="SSF51206">
    <property type="entry name" value="cAMP-binding domain-like"/>
    <property type="match status" value="1"/>
</dbReference>
<dbReference type="InterPro" id="IPR036390">
    <property type="entry name" value="WH_DNA-bd_sf"/>
</dbReference>
<dbReference type="PANTHER" id="PTHR24567">
    <property type="entry name" value="CRP FAMILY TRANSCRIPTIONAL REGULATORY PROTEIN"/>
    <property type="match status" value="1"/>
</dbReference>
<evidence type="ECO:0000313" key="7">
    <source>
        <dbReference type="Proteomes" id="UP000186112"/>
    </source>
</evidence>
<dbReference type="GO" id="GO:0005829">
    <property type="term" value="C:cytosol"/>
    <property type="evidence" value="ECO:0007669"/>
    <property type="project" value="TreeGrafter"/>
</dbReference>
<evidence type="ECO:0000256" key="2">
    <source>
        <dbReference type="ARBA" id="ARBA00023125"/>
    </source>
</evidence>
<dbReference type="InterPro" id="IPR014710">
    <property type="entry name" value="RmlC-like_jellyroll"/>
</dbReference>
<dbReference type="PANTHER" id="PTHR24567:SF58">
    <property type="entry name" value="CYCLIC AMP-BINDING REGULATORY PROTEIN"/>
    <property type="match status" value="1"/>
</dbReference>
<evidence type="ECO:0000256" key="1">
    <source>
        <dbReference type="ARBA" id="ARBA00023015"/>
    </source>
</evidence>
<sequence length="216" mass="24853">MKILSYIHFLTMIPLFNGLEREDLTQLLEREAFIQSFTKGQIIYLQNEKANTMDIILDGKVIVQNIDENGNVLSIVSLGKGDMLGGNLIFSNRNEYPMTLIAKTDTKLLRMKKDMVLNLCQMDKDFLVNLLELLSDKALVLTTKIHSLARKSIREKIMDFLQLEINRQGSRTIILTLSKKELADRFGIERPSLQRELKKMEDEGLIEYDSKSITLK</sequence>
<evidence type="ECO:0000256" key="3">
    <source>
        <dbReference type="ARBA" id="ARBA00023163"/>
    </source>
</evidence>
<dbReference type="InterPro" id="IPR018490">
    <property type="entry name" value="cNMP-bd_dom_sf"/>
</dbReference>
<dbReference type="RefSeq" id="WP_075727179.1">
    <property type="nucleotide sequence ID" value="NZ_LTDM01000032.1"/>
</dbReference>
<dbReference type="InterPro" id="IPR012318">
    <property type="entry name" value="HTH_CRP"/>
</dbReference>
<reference evidence="6 7" key="1">
    <citation type="submission" date="2016-02" db="EMBL/GenBank/DDBJ databases">
        <title>Genome sequence of Tissierella creatinophila DSM 6911.</title>
        <authorList>
            <person name="Poehlein A."/>
            <person name="Daniel R."/>
        </authorList>
    </citation>
    <scope>NUCLEOTIDE SEQUENCE [LARGE SCALE GENOMIC DNA]</scope>
    <source>
        <strain evidence="6 7">DSM 6911</strain>
    </source>
</reference>
<evidence type="ECO:0000259" key="5">
    <source>
        <dbReference type="PROSITE" id="PS51063"/>
    </source>
</evidence>
<keyword evidence="1" id="KW-0805">Transcription regulation</keyword>
<dbReference type="SMART" id="SM00100">
    <property type="entry name" value="cNMP"/>
    <property type="match status" value="1"/>
</dbReference>
<dbReference type="InterPro" id="IPR000595">
    <property type="entry name" value="cNMP-bd_dom"/>
</dbReference>
<gene>
    <name evidence="6" type="primary">arcR</name>
    <name evidence="6" type="ORF">TICRE_17580</name>
</gene>
<organism evidence="6 7">
    <name type="scientific">Tissierella creatinophila DSM 6911</name>
    <dbReference type="NCBI Taxonomy" id="1123403"/>
    <lineage>
        <taxon>Bacteria</taxon>
        <taxon>Bacillati</taxon>
        <taxon>Bacillota</taxon>
        <taxon>Tissierellia</taxon>
        <taxon>Tissierellales</taxon>
        <taxon>Tissierellaceae</taxon>
        <taxon>Tissierella</taxon>
    </lineage>
</organism>
<keyword evidence="7" id="KW-1185">Reference proteome</keyword>
<name>A0A1U7M504_TISCR</name>
<dbReference type="EMBL" id="LTDM01000032">
    <property type="protein sequence ID" value="OLS02371.1"/>
    <property type="molecule type" value="Genomic_DNA"/>
</dbReference>
<accession>A0A1U7M504</accession>
<evidence type="ECO:0000313" key="6">
    <source>
        <dbReference type="EMBL" id="OLS02371.1"/>
    </source>
</evidence>
<dbReference type="Proteomes" id="UP000186112">
    <property type="component" value="Unassembled WGS sequence"/>
</dbReference>
<dbReference type="Pfam" id="PF13545">
    <property type="entry name" value="HTH_Crp_2"/>
    <property type="match status" value="1"/>
</dbReference>
<dbReference type="InterPro" id="IPR050397">
    <property type="entry name" value="Env_Response_Regulators"/>
</dbReference>
<dbReference type="Gene3D" id="2.60.120.10">
    <property type="entry name" value="Jelly Rolls"/>
    <property type="match status" value="1"/>
</dbReference>
<dbReference type="AlphaFoldDB" id="A0A1U7M504"/>